<gene>
    <name evidence="1" type="ORF">B296_00013557</name>
</gene>
<evidence type="ECO:0000313" key="1">
    <source>
        <dbReference type="EMBL" id="RRT84716.1"/>
    </source>
</evidence>
<proteinExistence type="predicted"/>
<protein>
    <submittedName>
        <fullName evidence="1">Uncharacterized protein</fullName>
    </submittedName>
</protein>
<dbReference type="EMBL" id="AMZH03000247">
    <property type="protein sequence ID" value="RRT84716.1"/>
    <property type="molecule type" value="Genomic_DNA"/>
</dbReference>
<evidence type="ECO:0000313" key="2">
    <source>
        <dbReference type="Proteomes" id="UP000287651"/>
    </source>
</evidence>
<dbReference type="Proteomes" id="UP000287651">
    <property type="component" value="Unassembled WGS sequence"/>
</dbReference>
<reference evidence="1 2" key="1">
    <citation type="journal article" date="2014" name="Agronomy (Basel)">
        <title>A Draft Genome Sequence for Ensete ventricosum, the Drought-Tolerant Tree Against Hunger.</title>
        <authorList>
            <person name="Harrison J."/>
            <person name="Moore K.A."/>
            <person name="Paszkiewicz K."/>
            <person name="Jones T."/>
            <person name="Grant M."/>
            <person name="Ambacheew D."/>
            <person name="Muzemil S."/>
            <person name="Studholme D.J."/>
        </authorList>
    </citation>
    <scope>NUCLEOTIDE SEQUENCE [LARGE SCALE GENOMIC DNA]</scope>
</reference>
<name>A0A427B8G6_ENSVE</name>
<sequence>MNKTAVDTGREAAEIYMEEGSSSEVCQPLMWRTLCQVFLQVSPTAFIPLFTSCFNSLARSFTCSSKPAMVPPAHRKGEWMDQFSPFHYFNRVPSSIQWWVRAMMYRCDDHDSHDSWTSKKTAAIALDIRREQGVKPRSLQFKNPRETEMEAARHYLEQFTCAVLGREEGPKELRSKTSAIFFIFFRIPDSGIPPLRTLNGINRLLQWSAGDINPLKRAFWVRRRSAATNGRDHVPTQPLRVQPNGQTMSLLMG</sequence>
<organism evidence="1 2">
    <name type="scientific">Ensete ventricosum</name>
    <name type="common">Abyssinian banana</name>
    <name type="synonym">Musa ensete</name>
    <dbReference type="NCBI Taxonomy" id="4639"/>
    <lineage>
        <taxon>Eukaryota</taxon>
        <taxon>Viridiplantae</taxon>
        <taxon>Streptophyta</taxon>
        <taxon>Embryophyta</taxon>
        <taxon>Tracheophyta</taxon>
        <taxon>Spermatophyta</taxon>
        <taxon>Magnoliopsida</taxon>
        <taxon>Liliopsida</taxon>
        <taxon>Zingiberales</taxon>
        <taxon>Musaceae</taxon>
        <taxon>Ensete</taxon>
    </lineage>
</organism>
<comment type="caution">
    <text evidence="1">The sequence shown here is derived from an EMBL/GenBank/DDBJ whole genome shotgun (WGS) entry which is preliminary data.</text>
</comment>
<accession>A0A427B8G6</accession>
<dbReference type="AlphaFoldDB" id="A0A427B8G6"/>